<evidence type="ECO:0000313" key="2">
    <source>
        <dbReference type="Proteomes" id="UP001218218"/>
    </source>
</evidence>
<sequence length="325" mass="36547">MELKACAWACSDESWAVPNASILPTFLRHLLEGDLKGFQADLCDLTSPDSDLDLEWNVDVEIIRQRDKTLYSIRPCGSEHSGHSILLESAATVLQILRSGWGRDFALLIRNLVELGAEFHPSWKGPAHCAPLTPPSINTLGRRPASYKLTLVDFGVYVQRRDAFLCSPRGCAALFYGGIVRRLAHLAIPDFQDIACLDPSEDILKAGACVLNGNGEEALWHEALTLAEIDPICRVYSAEDGQQLKYISWWPTPTAFWSSGLNMGWWNANCERWFVKRMKDIEGKSAKLYTYPEWKNKIRFSTSARKVSLKNDDLSAQYLAVRLQI</sequence>
<gene>
    <name evidence="1" type="ORF">DFH08DRAFT_787850</name>
</gene>
<proteinExistence type="predicted"/>
<dbReference type="EMBL" id="JARIHO010000046">
    <property type="protein sequence ID" value="KAJ7323502.1"/>
    <property type="molecule type" value="Genomic_DNA"/>
</dbReference>
<comment type="caution">
    <text evidence="1">The sequence shown here is derived from an EMBL/GenBank/DDBJ whole genome shotgun (WGS) entry which is preliminary data.</text>
</comment>
<keyword evidence="2" id="KW-1185">Reference proteome</keyword>
<reference evidence="1" key="1">
    <citation type="submission" date="2023-03" db="EMBL/GenBank/DDBJ databases">
        <title>Massive genome expansion in bonnet fungi (Mycena s.s.) driven by repeated elements and novel gene families across ecological guilds.</title>
        <authorList>
            <consortium name="Lawrence Berkeley National Laboratory"/>
            <person name="Harder C.B."/>
            <person name="Miyauchi S."/>
            <person name="Viragh M."/>
            <person name="Kuo A."/>
            <person name="Thoen E."/>
            <person name="Andreopoulos B."/>
            <person name="Lu D."/>
            <person name="Skrede I."/>
            <person name="Drula E."/>
            <person name="Henrissat B."/>
            <person name="Morin E."/>
            <person name="Kohler A."/>
            <person name="Barry K."/>
            <person name="LaButti K."/>
            <person name="Morin E."/>
            <person name="Salamov A."/>
            <person name="Lipzen A."/>
            <person name="Mereny Z."/>
            <person name="Hegedus B."/>
            <person name="Baldrian P."/>
            <person name="Stursova M."/>
            <person name="Weitz H."/>
            <person name="Taylor A."/>
            <person name="Grigoriev I.V."/>
            <person name="Nagy L.G."/>
            <person name="Martin F."/>
            <person name="Kauserud H."/>
        </authorList>
    </citation>
    <scope>NUCLEOTIDE SEQUENCE</scope>
    <source>
        <strain evidence="1">CBHHK002</strain>
    </source>
</reference>
<evidence type="ECO:0000313" key="1">
    <source>
        <dbReference type="EMBL" id="KAJ7323502.1"/>
    </source>
</evidence>
<name>A0AAD6ZIC0_9AGAR</name>
<dbReference type="AlphaFoldDB" id="A0AAD6ZIC0"/>
<protein>
    <submittedName>
        <fullName evidence="1">Uncharacterized protein</fullName>
    </submittedName>
</protein>
<accession>A0AAD6ZIC0</accession>
<dbReference type="Proteomes" id="UP001218218">
    <property type="component" value="Unassembled WGS sequence"/>
</dbReference>
<organism evidence="1 2">
    <name type="scientific">Mycena albidolilacea</name>
    <dbReference type="NCBI Taxonomy" id="1033008"/>
    <lineage>
        <taxon>Eukaryota</taxon>
        <taxon>Fungi</taxon>
        <taxon>Dikarya</taxon>
        <taxon>Basidiomycota</taxon>
        <taxon>Agaricomycotina</taxon>
        <taxon>Agaricomycetes</taxon>
        <taxon>Agaricomycetidae</taxon>
        <taxon>Agaricales</taxon>
        <taxon>Marasmiineae</taxon>
        <taxon>Mycenaceae</taxon>
        <taxon>Mycena</taxon>
    </lineage>
</organism>